<comment type="caution">
    <text evidence="2">The sequence shown here is derived from an EMBL/GenBank/DDBJ whole genome shotgun (WGS) entry which is preliminary data.</text>
</comment>
<evidence type="ECO:0000313" key="2">
    <source>
        <dbReference type="EMBL" id="EMT51378.1"/>
    </source>
</evidence>
<dbReference type="PATRIC" id="fig|1300222.3.peg.3674"/>
<proteinExistence type="predicted"/>
<feature type="signal peptide" evidence="1">
    <location>
        <begin position="1"/>
        <end position="27"/>
    </location>
</feature>
<gene>
    <name evidence="2" type="ORF">I532_17533</name>
</gene>
<sequence>MKRIAVAGACTLLVAGTLGWNHSTTSAAEEEFTGELPLERFAYDKSKDSDSRPISPNFLNYNAIPVRIIMGNDKTEAYEDAVRSVVASKQKNSVITSLYVSDDEDEGYVLETTEDGISYVHVLEKNGGDWAVARVEKLEWKKKKRGE</sequence>
<dbReference type="EMBL" id="APBN01000008">
    <property type="protein sequence ID" value="EMT51378.1"/>
    <property type="molecule type" value="Genomic_DNA"/>
</dbReference>
<dbReference type="AlphaFoldDB" id="M8DD54"/>
<dbReference type="GeneID" id="89501975"/>
<evidence type="ECO:0000313" key="3">
    <source>
        <dbReference type="Proteomes" id="UP000012081"/>
    </source>
</evidence>
<keyword evidence="3" id="KW-1185">Reference proteome</keyword>
<organism evidence="2 3">
    <name type="scientific">Brevibacillus borstelensis AK1</name>
    <dbReference type="NCBI Taxonomy" id="1300222"/>
    <lineage>
        <taxon>Bacteria</taxon>
        <taxon>Bacillati</taxon>
        <taxon>Bacillota</taxon>
        <taxon>Bacilli</taxon>
        <taxon>Bacillales</taxon>
        <taxon>Paenibacillaceae</taxon>
        <taxon>Brevibacillus</taxon>
    </lineage>
</organism>
<reference evidence="2 3" key="1">
    <citation type="submission" date="2013-03" db="EMBL/GenBank/DDBJ databases">
        <title>Assembly of a new bacterial strain Brevibacillus borstelensis AK1.</title>
        <authorList>
            <person name="Rajan I."/>
            <person name="PoliReddy D."/>
            <person name="Sugumar T."/>
            <person name="Rathinam K."/>
            <person name="Alqarawi S."/>
            <person name="Khalil A.B."/>
            <person name="Sivakumar N."/>
        </authorList>
    </citation>
    <scope>NUCLEOTIDE SEQUENCE [LARGE SCALE GENOMIC DNA]</scope>
    <source>
        <strain evidence="2 3">AK1</strain>
    </source>
</reference>
<accession>M8DD54</accession>
<dbReference type="RefSeq" id="WP_003389833.1">
    <property type="nucleotide sequence ID" value="NZ_APBN01000008.1"/>
</dbReference>
<protein>
    <submittedName>
        <fullName evidence="2">Uncharacterized protein</fullName>
    </submittedName>
</protein>
<feature type="chain" id="PRO_5004094936" evidence="1">
    <location>
        <begin position="28"/>
        <end position="147"/>
    </location>
</feature>
<dbReference type="Proteomes" id="UP000012081">
    <property type="component" value="Unassembled WGS sequence"/>
</dbReference>
<keyword evidence="1" id="KW-0732">Signal</keyword>
<name>M8DD54_9BACL</name>
<evidence type="ECO:0000256" key="1">
    <source>
        <dbReference type="SAM" id="SignalP"/>
    </source>
</evidence>